<accession>A0A919IH09</accession>
<organism evidence="2 3">
    <name type="scientific">Actinoplanes cyaneus</name>
    <dbReference type="NCBI Taxonomy" id="52696"/>
    <lineage>
        <taxon>Bacteria</taxon>
        <taxon>Bacillati</taxon>
        <taxon>Actinomycetota</taxon>
        <taxon>Actinomycetes</taxon>
        <taxon>Micromonosporales</taxon>
        <taxon>Micromonosporaceae</taxon>
        <taxon>Actinoplanes</taxon>
    </lineage>
</organism>
<evidence type="ECO:0000313" key="2">
    <source>
        <dbReference type="EMBL" id="GID65549.1"/>
    </source>
</evidence>
<feature type="compositionally biased region" description="Polar residues" evidence="1">
    <location>
        <begin position="40"/>
        <end position="66"/>
    </location>
</feature>
<evidence type="ECO:0000313" key="3">
    <source>
        <dbReference type="Proteomes" id="UP000619479"/>
    </source>
</evidence>
<sequence>MTDSSGDAVPDADVEAEAEEQPFENRAARRAKGKAAAQHTGGSTSHIQGRSGAVQSPRQYGNRRSG</sequence>
<proteinExistence type="predicted"/>
<feature type="compositionally biased region" description="Acidic residues" evidence="1">
    <location>
        <begin position="10"/>
        <end position="22"/>
    </location>
</feature>
<reference evidence="2" key="1">
    <citation type="submission" date="2021-01" db="EMBL/GenBank/DDBJ databases">
        <title>Whole genome shotgun sequence of Actinoplanes cyaneus NBRC 14990.</title>
        <authorList>
            <person name="Komaki H."/>
            <person name="Tamura T."/>
        </authorList>
    </citation>
    <scope>NUCLEOTIDE SEQUENCE</scope>
    <source>
        <strain evidence="2">NBRC 14990</strain>
    </source>
</reference>
<protein>
    <submittedName>
        <fullName evidence="2">Uncharacterized protein</fullName>
    </submittedName>
</protein>
<dbReference type="RefSeq" id="WP_203741684.1">
    <property type="nucleotide sequence ID" value="NZ_BAAAUC010000003.1"/>
</dbReference>
<evidence type="ECO:0000256" key="1">
    <source>
        <dbReference type="SAM" id="MobiDB-lite"/>
    </source>
</evidence>
<comment type="caution">
    <text evidence="2">The sequence shown here is derived from an EMBL/GenBank/DDBJ whole genome shotgun (WGS) entry which is preliminary data.</text>
</comment>
<dbReference type="EMBL" id="BOMH01000026">
    <property type="protein sequence ID" value="GID65549.1"/>
    <property type="molecule type" value="Genomic_DNA"/>
</dbReference>
<dbReference type="Proteomes" id="UP000619479">
    <property type="component" value="Unassembled WGS sequence"/>
</dbReference>
<dbReference type="AlphaFoldDB" id="A0A919IH09"/>
<keyword evidence="3" id="KW-1185">Reference proteome</keyword>
<feature type="region of interest" description="Disordered" evidence="1">
    <location>
        <begin position="1"/>
        <end position="66"/>
    </location>
</feature>
<name>A0A919IH09_9ACTN</name>
<gene>
    <name evidence="2" type="ORF">Acy02nite_34300</name>
</gene>